<dbReference type="Proteomes" id="UP001480082">
    <property type="component" value="Unassembled WGS sequence"/>
</dbReference>
<accession>A0ACC6T536</accession>
<protein>
    <submittedName>
        <fullName evidence="1">Uncharacterized protein</fullName>
    </submittedName>
</protein>
<gene>
    <name evidence="1" type="ORF">NKI81_24070</name>
</gene>
<reference evidence="1 2" key="1">
    <citation type="journal article" date="2024" name="Proc. Natl. Acad. Sci. U.S.A.">
        <title>The evolutionary genomics of adaptation to stress in wild rhizobium bacteria.</title>
        <authorList>
            <person name="Kehlet-Delgado H."/>
            <person name="Montoya A.P."/>
            <person name="Jensen K.T."/>
            <person name="Wendlandt C.E."/>
            <person name="Dexheimer C."/>
            <person name="Roberts M."/>
            <person name="Torres Martinez L."/>
            <person name="Friesen M.L."/>
            <person name="Griffitts J.S."/>
            <person name="Porter S.S."/>
        </authorList>
    </citation>
    <scope>NUCLEOTIDE SEQUENCE [LARGE SCALE GENOMIC DNA]</scope>
    <source>
        <strain evidence="1 2">M0468</strain>
    </source>
</reference>
<keyword evidence="2" id="KW-1185">Reference proteome</keyword>
<dbReference type="EMBL" id="JAMYRI010000016">
    <property type="protein sequence ID" value="MER9286999.1"/>
    <property type="molecule type" value="Genomic_DNA"/>
</dbReference>
<proteinExistence type="predicted"/>
<organism evidence="1 2">
    <name type="scientific">Mesorhizobium australicum</name>
    <dbReference type="NCBI Taxonomy" id="536018"/>
    <lineage>
        <taxon>Bacteria</taxon>
        <taxon>Pseudomonadati</taxon>
        <taxon>Pseudomonadota</taxon>
        <taxon>Alphaproteobacteria</taxon>
        <taxon>Hyphomicrobiales</taxon>
        <taxon>Phyllobacteriaceae</taxon>
        <taxon>Mesorhizobium</taxon>
    </lineage>
</organism>
<evidence type="ECO:0000313" key="1">
    <source>
        <dbReference type="EMBL" id="MER9286999.1"/>
    </source>
</evidence>
<sequence>MPTTSEIREQYVEELRSILPTVEAWWDGVQAELTPEIAWKRWPTGPGAHPRVLAVFRKYYLRIEAANDEVLENPSEQEASERWGVDDHGEEEDIQSPADWLLFDIAAVAPDLKELTDGICFIPVGLNDEEEVV</sequence>
<name>A0ACC6T536_9HYPH</name>
<comment type="caution">
    <text evidence="1">The sequence shown here is derived from an EMBL/GenBank/DDBJ whole genome shotgun (WGS) entry which is preliminary data.</text>
</comment>
<evidence type="ECO:0000313" key="2">
    <source>
        <dbReference type="Proteomes" id="UP001480082"/>
    </source>
</evidence>